<dbReference type="PROSITE" id="PS51257">
    <property type="entry name" value="PROKAR_LIPOPROTEIN"/>
    <property type="match status" value="1"/>
</dbReference>
<dbReference type="InterPro" id="IPR023158">
    <property type="entry name" value="YerB-like_sf"/>
</dbReference>
<dbReference type="InterPro" id="IPR006311">
    <property type="entry name" value="TAT_signal"/>
</dbReference>
<protein>
    <recommendedName>
        <fullName evidence="7">DUF3048 domain-containing protein</fullName>
    </recommendedName>
</protein>
<feature type="domain" description="DUF3048" evidence="4">
    <location>
        <begin position="247"/>
        <end position="364"/>
    </location>
</feature>
<dbReference type="SUPFAM" id="SSF159774">
    <property type="entry name" value="YerB-like"/>
    <property type="match status" value="1"/>
</dbReference>
<dbReference type="AlphaFoldDB" id="A0A2N9JCK1"/>
<dbReference type="InterPro" id="IPR021416">
    <property type="entry name" value="DUF3048_N"/>
</dbReference>
<dbReference type="PROSITE" id="PS51318">
    <property type="entry name" value="TAT"/>
    <property type="match status" value="1"/>
</dbReference>
<dbReference type="EMBL" id="LT985188">
    <property type="protein sequence ID" value="SPD85218.1"/>
    <property type="molecule type" value="Genomic_DNA"/>
</dbReference>
<dbReference type="Pfam" id="PF17479">
    <property type="entry name" value="DUF3048_C"/>
    <property type="match status" value="1"/>
</dbReference>
<keyword evidence="6" id="KW-1185">Reference proteome</keyword>
<evidence type="ECO:0000259" key="3">
    <source>
        <dbReference type="Pfam" id="PF11258"/>
    </source>
</evidence>
<evidence type="ECO:0000259" key="4">
    <source>
        <dbReference type="Pfam" id="PF17479"/>
    </source>
</evidence>
<keyword evidence="2" id="KW-0732">Signal</keyword>
<gene>
    <name evidence="5" type="ORF">MPLG2_0182</name>
</gene>
<dbReference type="Gene3D" id="3.50.90.10">
    <property type="entry name" value="YerB-like"/>
    <property type="match status" value="1"/>
</dbReference>
<evidence type="ECO:0000313" key="6">
    <source>
        <dbReference type="Proteomes" id="UP000238164"/>
    </source>
</evidence>
<proteinExistence type="predicted"/>
<feature type="compositionally biased region" description="Low complexity" evidence="1">
    <location>
        <begin position="23"/>
        <end position="52"/>
    </location>
</feature>
<reference evidence="5 6" key="1">
    <citation type="submission" date="2018-02" db="EMBL/GenBank/DDBJ databases">
        <authorList>
            <person name="Cohen D.B."/>
            <person name="Kent A.D."/>
        </authorList>
    </citation>
    <scope>NUCLEOTIDE SEQUENCE [LARGE SCALE GENOMIC DNA]</scope>
    <source>
        <strain evidence="5">1</strain>
    </source>
</reference>
<organism evidence="5 6">
    <name type="scientific">Micropruina glycogenica</name>
    <dbReference type="NCBI Taxonomy" id="75385"/>
    <lineage>
        <taxon>Bacteria</taxon>
        <taxon>Bacillati</taxon>
        <taxon>Actinomycetota</taxon>
        <taxon>Actinomycetes</taxon>
        <taxon>Propionibacteriales</taxon>
        <taxon>Nocardioidaceae</taxon>
        <taxon>Micropruina</taxon>
    </lineage>
</organism>
<evidence type="ECO:0000256" key="1">
    <source>
        <dbReference type="SAM" id="MobiDB-lite"/>
    </source>
</evidence>
<feature type="chain" id="PRO_5038837523" description="DUF3048 domain-containing protein" evidence="2">
    <location>
        <begin position="22"/>
        <end position="377"/>
    </location>
</feature>
<dbReference type="Proteomes" id="UP000238164">
    <property type="component" value="Chromosome 1"/>
</dbReference>
<dbReference type="OrthoDB" id="9779102at2"/>
<feature type="domain" description="DUF3048" evidence="3">
    <location>
        <begin position="61"/>
        <end position="171"/>
    </location>
</feature>
<evidence type="ECO:0000313" key="5">
    <source>
        <dbReference type="EMBL" id="SPD85218.1"/>
    </source>
</evidence>
<feature type="region of interest" description="Disordered" evidence="1">
    <location>
        <begin position="23"/>
        <end position="62"/>
    </location>
</feature>
<dbReference type="Pfam" id="PF11258">
    <property type="entry name" value="DUF3048"/>
    <property type="match status" value="1"/>
</dbReference>
<feature type="signal peptide" evidence="2">
    <location>
        <begin position="1"/>
        <end position="21"/>
    </location>
</feature>
<accession>A0A2N9JCK1</accession>
<name>A0A2N9JCK1_9ACTN</name>
<dbReference type="RefSeq" id="WP_158680756.1">
    <property type="nucleotide sequence ID" value="NZ_BAAAGO010000012.1"/>
</dbReference>
<evidence type="ECO:0008006" key="7">
    <source>
        <dbReference type="Google" id="ProtNLM"/>
    </source>
</evidence>
<evidence type="ECO:0000256" key="2">
    <source>
        <dbReference type="SAM" id="SignalP"/>
    </source>
</evidence>
<sequence>MHELSRRTALVGLLATAGAVAAGCSGTPSPSTSGSVAPSTSASPSPSPSVSVDTRPRWPLSGKLLKDADDAKHAAVAVKVPDNKNEHPQRGLDEADIVFVELDGYRDSAGYSSTRLVPVFHSKMAESVGPVRSIRPVDIPLLSPMHAIIGNTGATGWVLKYVKHYGSYLEGMLSYMNTKGTGSYGIDSARVRVYQGNTYYDRAVVCHPSVLAKQTKKFRDGPPQVYFPFGDAKVASTRDGKTAASISVPWKSGNSYNMSYTWSEKTGTWLRSMPWGPHVLAGGKRVAPDNVLIIRAKQHYDKIYSGSGHDEPIHDIIDTSGPFHYFHGGKYVTGTWKKGSIEELFEFTLDDGSPLSMAPGQTYVELPNKSAKIVIKS</sequence>
<dbReference type="InterPro" id="IPR035328">
    <property type="entry name" value="DUF3048_C"/>
</dbReference>
<dbReference type="KEGG" id="mgg:MPLG2_0182"/>